<dbReference type="Proteomes" id="UP000051326">
    <property type="component" value="Unassembled WGS sequence"/>
</dbReference>
<feature type="region of interest" description="Disordered" evidence="1">
    <location>
        <begin position="117"/>
        <end position="136"/>
    </location>
</feature>
<dbReference type="AlphaFoldDB" id="A0A0P1H658"/>
<gene>
    <name evidence="2" type="ORF">PHA8399_00542</name>
</gene>
<dbReference type="Pfam" id="PF05936">
    <property type="entry name" value="T6SS_VasE"/>
    <property type="match status" value="1"/>
</dbReference>
<dbReference type="PANTHER" id="PTHR35566:SF1">
    <property type="entry name" value="TYPE VI SECRETION SYSTEM BASEPLATE COMPONENT TSSK1"/>
    <property type="match status" value="1"/>
</dbReference>
<accession>A0A0P1H658</accession>
<evidence type="ECO:0000313" key="2">
    <source>
        <dbReference type="EMBL" id="CUH98428.1"/>
    </source>
</evidence>
<protein>
    <submittedName>
        <fullName evidence="2">Type VI secretion protein, family</fullName>
    </submittedName>
</protein>
<dbReference type="PANTHER" id="PTHR35566">
    <property type="entry name" value="BLR3599 PROTEIN"/>
    <property type="match status" value="1"/>
</dbReference>
<dbReference type="NCBIfam" id="TIGR03353">
    <property type="entry name" value="VI_chp_4"/>
    <property type="match status" value="1"/>
</dbReference>
<reference evidence="2 3" key="1">
    <citation type="submission" date="2015-09" db="EMBL/GenBank/DDBJ databases">
        <authorList>
            <consortium name="Swine Surveillance"/>
        </authorList>
    </citation>
    <scope>NUCLEOTIDE SEQUENCE [LARGE SCALE GENOMIC DNA]</scope>
    <source>
        <strain evidence="2 3">CECT 8399</strain>
    </source>
</reference>
<evidence type="ECO:0000313" key="3">
    <source>
        <dbReference type="Proteomes" id="UP000051326"/>
    </source>
</evidence>
<dbReference type="InterPro" id="IPR010263">
    <property type="entry name" value="T6SS_TssK"/>
</dbReference>
<evidence type="ECO:0000256" key="1">
    <source>
        <dbReference type="SAM" id="MobiDB-lite"/>
    </source>
</evidence>
<dbReference type="RefSeq" id="WP_058284670.1">
    <property type="nucleotide sequence ID" value="NZ_CYSR01000007.1"/>
</dbReference>
<proteinExistence type="predicted"/>
<organism evidence="2 3">
    <name type="scientific">Leisingera aquaemixtae</name>
    <dbReference type="NCBI Taxonomy" id="1396826"/>
    <lineage>
        <taxon>Bacteria</taxon>
        <taxon>Pseudomonadati</taxon>
        <taxon>Pseudomonadota</taxon>
        <taxon>Alphaproteobacteria</taxon>
        <taxon>Rhodobacterales</taxon>
        <taxon>Roseobacteraceae</taxon>
        <taxon>Leisingera</taxon>
    </lineage>
</organism>
<dbReference type="EMBL" id="CYSR01000007">
    <property type="protein sequence ID" value="CUH98428.1"/>
    <property type="molecule type" value="Genomic_DNA"/>
</dbReference>
<name>A0A0P1H658_9RHOB</name>
<sequence length="446" mass="49205">MSWDSKVLWTEGLFLQPHHFQQSDRYNEALVAGLARRLSPYAWGVNGLEIDHEALKIGQFAVKSYEGLTHDGTVFRVPMADPHPPALEVPSTVKDCIVYLTVPQRRQGAVEVDLSGAERSASRLRPDKQEVTDVTSSERKPVQLDVGKMRLQFALEVDDLADLLAIPVARIIEVRPDKEIVLDQAFIPSCLDVRAAPALNGFLRELEGLLAHRMEALAGRLSDAGGARGVADVSDFMLLTVVNRLLPQVRHLRNIENLHPERLFTLCAGLAGELSVFMSADKQAPEFPPYTHDNLVACFAPVIRVLRQYLSSVLEQNAIPIKLEARKYGISVGVIADRKLLGNAGFVLAVSADIPAEDVRKHFSGQAKIGPVEEIRQLVNSALPGITLRPLPVAPRQIPYHSGVVYFEMDADSPYWRKMTTSGGIAVHVSGQYPGLKMELWAIRNA</sequence>
<feature type="compositionally biased region" description="Basic and acidic residues" evidence="1">
    <location>
        <begin position="120"/>
        <end position="136"/>
    </location>
</feature>
<dbReference type="STRING" id="1396826.PHA8399_00542"/>